<protein>
    <submittedName>
        <fullName evidence="2">Probable acetyltransferase</fullName>
        <ecNumber evidence="2">2.3.1.-</ecNumber>
    </submittedName>
</protein>
<reference evidence="2 3" key="1">
    <citation type="journal article" date="2008" name="BMC Genomics">
        <title>The missing link: Bordetella petrii is endowed with both the metabolic versatility of environmental bacteria and virulence traits of pathogenic Bordetellae.</title>
        <authorList>
            <person name="Gross R."/>
            <person name="Guzman C.A."/>
            <person name="Sebaihia M."/>
            <person name="Martins Dos Santos V.A."/>
            <person name="Pieper D.H."/>
            <person name="Koebnik R."/>
            <person name="Lechner M."/>
            <person name="Bartels D."/>
            <person name="Buhrmester J."/>
            <person name="Choudhuri J.V."/>
            <person name="Ebensen T."/>
            <person name="Gaigalat L."/>
            <person name="Herrmann S."/>
            <person name="Khachane A.N."/>
            <person name="Larisch C."/>
            <person name="Link S."/>
            <person name="Linke B."/>
            <person name="Meyer F."/>
            <person name="Mormann S."/>
            <person name="Nakunst D."/>
            <person name="Rueckert C."/>
            <person name="Schneiker-Bekel S."/>
            <person name="Schulze K."/>
            <person name="Vorhoelter F.J."/>
            <person name="Yevsa T."/>
            <person name="Engle J.T."/>
            <person name="Goldman W.E."/>
            <person name="Puehler A."/>
            <person name="Goebel U.B."/>
            <person name="Goesmann A."/>
            <person name="Bloecker H."/>
            <person name="Kaiser O."/>
            <person name="Martinez-Arias R."/>
        </authorList>
    </citation>
    <scope>NUCLEOTIDE SEQUENCE [LARGE SCALE GENOMIC DNA]</scope>
    <source>
        <strain evidence="3">ATCC BAA-461 / DSM 12804 / CCUG 43448 / CIP 107267 / Se-1111R</strain>
    </source>
</reference>
<dbReference type="Gene3D" id="3.40.630.30">
    <property type="match status" value="1"/>
</dbReference>
<organism evidence="2 3">
    <name type="scientific">Bordetella petrii (strain ATCC BAA-461 / DSM 12804 / CCUG 43448 / CIP 107267 / Se-1111R)</name>
    <dbReference type="NCBI Taxonomy" id="340100"/>
    <lineage>
        <taxon>Bacteria</taxon>
        <taxon>Pseudomonadati</taxon>
        <taxon>Pseudomonadota</taxon>
        <taxon>Betaproteobacteria</taxon>
        <taxon>Burkholderiales</taxon>
        <taxon>Alcaligenaceae</taxon>
        <taxon>Bordetella</taxon>
    </lineage>
</organism>
<name>A9ISB6_BORPD</name>
<proteinExistence type="predicted"/>
<feature type="domain" description="N-acetyltransferase" evidence="1">
    <location>
        <begin position="2"/>
        <end position="143"/>
    </location>
</feature>
<dbReference type="InterPro" id="IPR000182">
    <property type="entry name" value="GNAT_dom"/>
</dbReference>
<dbReference type="KEGG" id="bpt:Bpet2939"/>
<evidence type="ECO:0000259" key="1">
    <source>
        <dbReference type="PROSITE" id="PS51186"/>
    </source>
</evidence>
<dbReference type="SUPFAM" id="SSF55729">
    <property type="entry name" value="Acyl-CoA N-acyltransferases (Nat)"/>
    <property type="match status" value="1"/>
</dbReference>
<dbReference type="STRING" id="94624.Bpet2939"/>
<dbReference type="AlphaFoldDB" id="A9ISB6"/>
<evidence type="ECO:0000313" key="2">
    <source>
        <dbReference type="EMBL" id="CAP43281.1"/>
    </source>
</evidence>
<accession>A9ISB6</accession>
<dbReference type="InterPro" id="IPR052523">
    <property type="entry name" value="Trichothecene_AcTrans"/>
</dbReference>
<dbReference type="GO" id="GO:0016747">
    <property type="term" value="F:acyltransferase activity, transferring groups other than amino-acyl groups"/>
    <property type="evidence" value="ECO:0007669"/>
    <property type="project" value="InterPro"/>
</dbReference>
<dbReference type="CDD" id="cd04301">
    <property type="entry name" value="NAT_SF"/>
    <property type="match status" value="1"/>
</dbReference>
<keyword evidence="2" id="KW-0012">Acyltransferase</keyword>
<dbReference type="eggNOG" id="COG0456">
    <property type="taxonomic scope" value="Bacteria"/>
</dbReference>
<sequence length="148" mass="16131">MLTLRPVLESDLPYLLALRRQTMDEHLASSGLPADDAAHLARIRYHWEDARIVLLDGAPAGLLKSYRGPSAWHVVQVQVAPDHQGQGLGARLLRGVLEQADAAGLPAQLDVLKTNPARRLYERLGFRVVAESGAEFHMERPAGGDAGQ</sequence>
<evidence type="ECO:0000313" key="3">
    <source>
        <dbReference type="Proteomes" id="UP000001225"/>
    </source>
</evidence>
<dbReference type="Proteomes" id="UP000001225">
    <property type="component" value="Chromosome"/>
</dbReference>
<keyword evidence="2" id="KW-0808">Transferase</keyword>
<dbReference type="PANTHER" id="PTHR42791:SF1">
    <property type="entry name" value="N-ACETYLTRANSFERASE DOMAIN-CONTAINING PROTEIN"/>
    <property type="match status" value="1"/>
</dbReference>
<dbReference type="EC" id="2.3.1.-" evidence="2"/>
<gene>
    <name evidence="2" type="ordered locus">Bpet2939</name>
</gene>
<dbReference type="PANTHER" id="PTHR42791">
    <property type="entry name" value="GNAT FAMILY ACETYLTRANSFERASE"/>
    <property type="match status" value="1"/>
</dbReference>
<keyword evidence="3" id="KW-1185">Reference proteome</keyword>
<dbReference type="PROSITE" id="PS51186">
    <property type="entry name" value="GNAT"/>
    <property type="match status" value="1"/>
</dbReference>
<dbReference type="Pfam" id="PF00583">
    <property type="entry name" value="Acetyltransf_1"/>
    <property type="match status" value="1"/>
</dbReference>
<dbReference type="EMBL" id="AM902716">
    <property type="protein sequence ID" value="CAP43281.1"/>
    <property type="molecule type" value="Genomic_DNA"/>
</dbReference>
<dbReference type="InterPro" id="IPR016181">
    <property type="entry name" value="Acyl_CoA_acyltransferase"/>
</dbReference>